<evidence type="ECO:0000313" key="3">
    <source>
        <dbReference type="Proteomes" id="UP000290365"/>
    </source>
</evidence>
<dbReference type="PANTHER" id="PTHR45033">
    <property type="match status" value="1"/>
</dbReference>
<dbReference type="Pfam" id="PF08240">
    <property type="entry name" value="ADH_N"/>
    <property type="match status" value="1"/>
</dbReference>
<protein>
    <submittedName>
        <fullName evidence="2">NAD(P)-dependent alcohol dehydrogenase</fullName>
    </submittedName>
</protein>
<dbReference type="GO" id="GO:0016491">
    <property type="term" value="F:oxidoreductase activity"/>
    <property type="evidence" value="ECO:0007669"/>
    <property type="project" value="InterPro"/>
</dbReference>
<dbReference type="InterPro" id="IPR052711">
    <property type="entry name" value="Zinc_ADH-like"/>
</dbReference>
<dbReference type="EMBL" id="CP035758">
    <property type="protein sequence ID" value="QBD82603.1"/>
    <property type="molecule type" value="Genomic_DNA"/>
</dbReference>
<dbReference type="AlphaFoldDB" id="A0A4P6K3V6"/>
<organism evidence="2 3">
    <name type="scientific">Ktedonosporobacter rubrisoli</name>
    <dbReference type="NCBI Taxonomy" id="2509675"/>
    <lineage>
        <taxon>Bacteria</taxon>
        <taxon>Bacillati</taxon>
        <taxon>Chloroflexota</taxon>
        <taxon>Ktedonobacteria</taxon>
        <taxon>Ktedonobacterales</taxon>
        <taxon>Ktedonosporobacteraceae</taxon>
        <taxon>Ktedonosporobacter</taxon>
    </lineage>
</organism>
<dbReference type="Pfam" id="PF00107">
    <property type="entry name" value="ADH_zinc_N"/>
    <property type="match status" value="1"/>
</dbReference>
<dbReference type="InterPro" id="IPR036291">
    <property type="entry name" value="NAD(P)-bd_dom_sf"/>
</dbReference>
<feature type="domain" description="Enoyl reductase (ER)" evidence="1">
    <location>
        <begin position="11"/>
        <end position="333"/>
    </location>
</feature>
<dbReference type="SMART" id="SM00829">
    <property type="entry name" value="PKS_ER"/>
    <property type="match status" value="1"/>
</dbReference>
<proteinExistence type="predicted"/>
<dbReference type="OrthoDB" id="9787435at2"/>
<evidence type="ECO:0000313" key="2">
    <source>
        <dbReference type="EMBL" id="QBD82603.1"/>
    </source>
</evidence>
<dbReference type="InterPro" id="IPR013149">
    <property type="entry name" value="ADH-like_C"/>
</dbReference>
<dbReference type="Gene3D" id="3.90.180.10">
    <property type="entry name" value="Medium-chain alcohol dehydrogenases, catalytic domain"/>
    <property type="match status" value="1"/>
</dbReference>
<dbReference type="SUPFAM" id="SSF50129">
    <property type="entry name" value="GroES-like"/>
    <property type="match status" value="1"/>
</dbReference>
<keyword evidence="3" id="KW-1185">Reference proteome</keyword>
<dbReference type="PANTHER" id="PTHR45033:SF2">
    <property type="entry name" value="ZINC-TYPE ALCOHOL DEHYDROGENASE-LIKE PROTEIN C1773.06C"/>
    <property type="match status" value="1"/>
</dbReference>
<accession>A0A4P6K3V6</accession>
<dbReference type="SUPFAM" id="SSF51735">
    <property type="entry name" value="NAD(P)-binding Rossmann-fold domains"/>
    <property type="match status" value="1"/>
</dbReference>
<reference evidence="2 3" key="1">
    <citation type="submission" date="2019-01" db="EMBL/GenBank/DDBJ databases">
        <title>Ktedonosporobacter rubrisoli SCAWS-G2.</title>
        <authorList>
            <person name="Huang Y."/>
            <person name="Yan B."/>
        </authorList>
    </citation>
    <scope>NUCLEOTIDE SEQUENCE [LARGE SCALE GENOMIC DNA]</scope>
    <source>
        <strain evidence="2 3">SCAWS-G2</strain>
    </source>
</reference>
<dbReference type="Proteomes" id="UP000290365">
    <property type="component" value="Chromosome"/>
</dbReference>
<dbReference type="RefSeq" id="WP_129893672.1">
    <property type="nucleotide sequence ID" value="NZ_CP035758.1"/>
</dbReference>
<dbReference type="InterPro" id="IPR011032">
    <property type="entry name" value="GroES-like_sf"/>
</dbReference>
<gene>
    <name evidence="2" type="ORF">EPA93_44220</name>
</gene>
<evidence type="ECO:0000259" key="1">
    <source>
        <dbReference type="SMART" id="SM00829"/>
    </source>
</evidence>
<dbReference type="CDD" id="cd08276">
    <property type="entry name" value="MDR7"/>
    <property type="match status" value="1"/>
</dbReference>
<name>A0A4P6K3V6_KTERU</name>
<sequence length="336" mass="36513">MKAYEIQHTFGIDSLALAERPQPQPGPEQVLVRVRAASLNFHDLAIVLGIYDPHLPLPLVPLSDGAGEVVAVGDAVSRVKVGDRVAGLFTQKWLAGDLTAETVDTTLGGPYDGVLQEYIVLPEDGVVKIPEHMTYEEASTLPIAALTAWSALFVQGDLKAGQTVLLQGTGGVSLFALQFARLAGARVIVISSSNEKLERVRALGADELINYREVPDWPAKARELTNGKGVDLLVDVTGNLQQSVKAVAVMRQISMVGFLGQTAVQIENIIPILQGNIRLQGVNTGHRESFEAMNMAIAQHRLRPVIDRIFPFEEAVEAFRFMQSGKYFGKICIRLP</sequence>
<dbReference type="Gene3D" id="3.40.50.720">
    <property type="entry name" value="NAD(P)-binding Rossmann-like Domain"/>
    <property type="match status" value="1"/>
</dbReference>
<dbReference type="KEGG" id="kbs:EPA93_44220"/>
<dbReference type="InterPro" id="IPR013154">
    <property type="entry name" value="ADH-like_N"/>
</dbReference>
<dbReference type="InterPro" id="IPR020843">
    <property type="entry name" value="ER"/>
</dbReference>